<evidence type="ECO:0000313" key="3">
    <source>
        <dbReference type="Proteomes" id="UP000743370"/>
    </source>
</evidence>
<evidence type="ECO:0000313" key="2">
    <source>
        <dbReference type="EMBL" id="KAG2396751.1"/>
    </source>
</evidence>
<evidence type="ECO:0000259" key="1">
    <source>
        <dbReference type="PROSITE" id="PS52045"/>
    </source>
</evidence>
<dbReference type="AlphaFoldDB" id="A0A8T0KAZ4"/>
<organism evidence="2 3">
    <name type="scientific">Phaseolus angularis</name>
    <name type="common">Azuki bean</name>
    <name type="synonym">Vigna angularis</name>
    <dbReference type="NCBI Taxonomy" id="3914"/>
    <lineage>
        <taxon>Eukaryota</taxon>
        <taxon>Viridiplantae</taxon>
        <taxon>Streptophyta</taxon>
        <taxon>Embryophyta</taxon>
        <taxon>Tracheophyta</taxon>
        <taxon>Spermatophyta</taxon>
        <taxon>Magnoliopsida</taxon>
        <taxon>eudicotyledons</taxon>
        <taxon>Gunneridae</taxon>
        <taxon>Pentapetalae</taxon>
        <taxon>rosids</taxon>
        <taxon>fabids</taxon>
        <taxon>Fabales</taxon>
        <taxon>Fabaceae</taxon>
        <taxon>Papilionoideae</taxon>
        <taxon>50 kb inversion clade</taxon>
        <taxon>NPAAA clade</taxon>
        <taxon>indigoferoid/millettioid clade</taxon>
        <taxon>Phaseoleae</taxon>
        <taxon>Vigna</taxon>
    </lineage>
</organism>
<dbReference type="Proteomes" id="UP000743370">
    <property type="component" value="Unassembled WGS sequence"/>
</dbReference>
<proteinExistence type="predicted"/>
<dbReference type="InterPro" id="IPR004314">
    <property type="entry name" value="Neprosin"/>
</dbReference>
<accession>A0A8T0KAZ4</accession>
<comment type="caution">
    <text evidence="2">The sequence shown here is derived from an EMBL/GenBank/DDBJ whole genome shotgun (WGS) entry which is preliminary data.</text>
</comment>
<protein>
    <recommendedName>
        <fullName evidence="1">Neprosin PEP catalytic domain-containing protein</fullName>
    </recommendedName>
</protein>
<feature type="domain" description="Neprosin PEP catalytic" evidence="1">
    <location>
        <begin position="1"/>
        <end position="218"/>
    </location>
</feature>
<dbReference type="PANTHER" id="PTHR31589">
    <property type="entry name" value="PROTEIN, PUTATIVE (DUF239)-RELATED-RELATED"/>
    <property type="match status" value="1"/>
</dbReference>
<reference evidence="2 3" key="1">
    <citation type="submission" date="2020-05" db="EMBL/GenBank/DDBJ databases">
        <title>Vigna angularis (adzuki bean) Var. LongXiaoDou No. 4 denovo assembly.</title>
        <authorList>
            <person name="Xiang H."/>
        </authorList>
    </citation>
    <scope>NUCLEOTIDE SEQUENCE [LARGE SCALE GENOMIC DNA]</scope>
    <source>
        <tissue evidence="2">Leaf</tissue>
    </source>
</reference>
<dbReference type="EMBL" id="JABFOF010000005">
    <property type="protein sequence ID" value="KAG2396751.1"/>
    <property type="molecule type" value="Genomic_DNA"/>
</dbReference>
<name>A0A8T0KAZ4_PHAAN</name>
<dbReference type="Pfam" id="PF03080">
    <property type="entry name" value="Neprosin"/>
    <property type="match status" value="1"/>
</dbReference>
<dbReference type="PROSITE" id="PS52045">
    <property type="entry name" value="NEPROSIN_PEP_CD"/>
    <property type="match status" value="1"/>
</dbReference>
<sequence length="274" mass="30724">MFGLGKHECPTGTVPILRTTKDDLIREKSLLNDHILLQDIPGVHVAEVSVKPNYGPYYGVGGFVQTSKEIFIGRSIGTISQYGGRLCVLAFSITQDPITKNWWISIDNKSIGYFPAKLFSNMSSANEVGWGGRTRTHPGTQSPEMGSGHFPHDDNPTHACFYEQISIQDNERKTHGVKVYEANSFTDKPNCYDVRYYGDKGPPFGHILMFGGPGATCGMIMSVYGEATGGMIMSLYKWYDYEHVWGSYKWLSLYGEATDCMVGYRRQPRSFMMM</sequence>
<dbReference type="PANTHER" id="PTHR31589:SF223">
    <property type="entry name" value="PROTEIN, PUTATIVE (DUF239)-RELATED"/>
    <property type="match status" value="1"/>
</dbReference>
<gene>
    <name evidence="2" type="ORF">HKW66_Vig0230260</name>
</gene>
<dbReference type="InterPro" id="IPR053168">
    <property type="entry name" value="Glutamic_endopeptidase"/>
</dbReference>